<proteinExistence type="predicted"/>
<evidence type="ECO:0000313" key="2">
    <source>
        <dbReference type="EMBL" id="MYE38556.1"/>
    </source>
</evidence>
<feature type="compositionally biased region" description="Low complexity" evidence="1">
    <location>
        <begin position="248"/>
        <end position="267"/>
    </location>
</feature>
<protein>
    <submittedName>
        <fullName evidence="2">Uncharacterized protein</fullName>
    </submittedName>
</protein>
<reference evidence="2 3" key="1">
    <citation type="submission" date="2019-09" db="EMBL/GenBank/DDBJ databases">
        <title>Characterisation of the sponge microbiome using genome-centric metagenomics.</title>
        <authorList>
            <person name="Engelberts J.P."/>
            <person name="Robbins S.J."/>
            <person name="De Goeij J.M."/>
            <person name="Aranda M."/>
            <person name="Bell S.C."/>
            <person name="Webster N.S."/>
        </authorList>
    </citation>
    <scope>NUCLEOTIDE SEQUENCE [LARGE SCALE GENOMIC DNA]</scope>
    <source>
        <strain evidence="2">SB0662_bin_43</strain>
    </source>
</reference>
<evidence type="ECO:0000256" key="1">
    <source>
        <dbReference type="SAM" id="MobiDB-lite"/>
    </source>
</evidence>
<organism evidence="2 3">
    <name type="scientific">Candidatus Spechtbacteria bacterium SB0662_bin_43</name>
    <dbReference type="NCBI Taxonomy" id="2604897"/>
    <lineage>
        <taxon>Bacteria</taxon>
        <taxon>Candidatus Spechtiibacteriota</taxon>
    </lineage>
</organism>
<accession>A0A845DK52</accession>
<feature type="region of interest" description="Disordered" evidence="1">
    <location>
        <begin position="194"/>
        <end position="272"/>
    </location>
</feature>
<evidence type="ECO:0000313" key="3">
    <source>
        <dbReference type="Proteomes" id="UP000449092"/>
    </source>
</evidence>
<dbReference type="Proteomes" id="UP000449092">
    <property type="component" value="Unassembled WGS sequence"/>
</dbReference>
<comment type="caution">
    <text evidence="2">The sequence shown here is derived from an EMBL/GenBank/DDBJ whole genome shotgun (WGS) entry which is preliminary data.</text>
</comment>
<sequence>MVSIVNATTDDTDYNICPVEGREGTAEQVLETPEGMTTGSKEELYCFVPNCPQKISTQSLCDILAKQNSATTLTLRVYDGYDSKRIQKTLSKLSNGQPWQEDGETVGTQYAGLEAVVINPTDGYFRDEFGEEVWDDGTIVATLPEPKTARERSADARTKVHWGSEASEFFVDFYDENNQLVSTKTYYVLSGDDENLPGDTLPPVVRDPVKEIPQPQPTTAPTNTESATNEDLEDTEDKTTESQNTEDQQGTVQTSTQTTEPQTVSSTDTTPTPLFYYFPIQDSVLACYSMETTNVPTNSDPLFYYMPDQQAMMQCYSIAAV</sequence>
<gene>
    <name evidence="2" type="ORF">F4X82_03515</name>
</gene>
<dbReference type="EMBL" id="VXOY01000031">
    <property type="protein sequence ID" value="MYE38556.1"/>
    <property type="molecule type" value="Genomic_DNA"/>
</dbReference>
<name>A0A845DK52_9BACT</name>
<dbReference type="AlphaFoldDB" id="A0A845DK52"/>